<dbReference type="AlphaFoldDB" id="A0A919NIP5"/>
<evidence type="ECO:0000313" key="3">
    <source>
        <dbReference type="Proteomes" id="UP000623608"/>
    </source>
</evidence>
<dbReference type="InterPro" id="IPR002372">
    <property type="entry name" value="PQQ_rpt_dom"/>
</dbReference>
<accession>A0A919NIP5</accession>
<comment type="caution">
    <text evidence="2">The sequence shown here is derived from an EMBL/GenBank/DDBJ whole genome shotgun (WGS) entry which is preliminary data.</text>
</comment>
<evidence type="ECO:0000313" key="2">
    <source>
        <dbReference type="EMBL" id="GIF18779.1"/>
    </source>
</evidence>
<reference evidence="2" key="1">
    <citation type="submission" date="2021-01" db="EMBL/GenBank/DDBJ databases">
        <title>Whole genome shotgun sequence of Actinoplanes tereljensis NBRC 105297.</title>
        <authorList>
            <person name="Komaki H."/>
            <person name="Tamura T."/>
        </authorList>
    </citation>
    <scope>NUCLEOTIDE SEQUENCE</scope>
    <source>
        <strain evidence="2">NBRC 105297</strain>
    </source>
</reference>
<name>A0A919NIP5_9ACTN</name>
<sequence length="434" mass="46306">MTTIELGEIDSAPEAEPGTEFSHHLLRRAGVALALLLCLFGAAGSTRGSPPAVRPLWTVPTAEGDGTTFGTDAVYLQRVTAGEARISAYDLATGAVRWETKLDGTLGYTQLAEQAGLLLMSVDPTMSDGSDGGRPGVVSQATTALDTRTGEVRWTAPGEPTMIDGRTALMIEYTTDRVYTRVRLIGLEPGAPRAIWSRDTPGVESLAIAPGKVIMVGPNGLINVLRFADGAQLAQARVRWDPVDEERGEFNNIAAAGDYLVVNRARQERSEMTVYRLDTLAEAWRITGTDRGYAFPCGTGICFNDGDNLTGYDPATGRMRWTQAGAGTWTAGPDRVVIELAGNGQLMIDAETGRAVGATGEGATVWNAEPDEFLIVLRATQEPVGGTAVTRWDLATGRRDLLGAIPGLVVDRCQQLAHYLGCYQDNEFTVTAVG</sequence>
<dbReference type="Proteomes" id="UP000623608">
    <property type="component" value="Unassembled WGS sequence"/>
</dbReference>
<feature type="domain" description="Pyrrolo-quinoline quinone repeat" evidence="1">
    <location>
        <begin position="55"/>
        <end position="284"/>
    </location>
</feature>
<dbReference type="Pfam" id="PF13360">
    <property type="entry name" value="PQQ_2"/>
    <property type="match status" value="1"/>
</dbReference>
<dbReference type="SUPFAM" id="SSF50998">
    <property type="entry name" value="Quinoprotein alcohol dehydrogenase-like"/>
    <property type="match status" value="1"/>
</dbReference>
<dbReference type="InterPro" id="IPR011047">
    <property type="entry name" value="Quinoprotein_ADH-like_sf"/>
</dbReference>
<dbReference type="RefSeq" id="WP_203801046.1">
    <property type="nucleotide sequence ID" value="NZ_BOMY01000009.1"/>
</dbReference>
<gene>
    <name evidence="2" type="ORF">Ate02nite_15090</name>
</gene>
<keyword evidence="3" id="KW-1185">Reference proteome</keyword>
<protein>
    <recommendedName>
        <fullName evidence="1">Pyrrolo-quinoline quinone repeat domain-containing protein</fullName>
    </recommendedName>
</protein>
<proteinExistence type="predicted"/>
<dbReference type="InterPro" id="IPR015943">
    <property type="entry name" value="WD40/YVTN_repeat-like_dom_sf"/>
</dbReference>
<dbReference type="EMBL" id="BOMY01000009">
    <property type="protein sequence ID" value="GIF18779.1"/>
    <property type="molecule type" value="Genomic_DNA"/>
</dbReference>
<organism evidence="2 3">
    <name type="scientific">Paractinoplanes tereljensis</name>
    <dbReference type="NCBI Taxonomy" id="571912"/>
    <lineage>
        <taxon>Bacteria</taxon>
        <taxon>Bacillati</taxon>
        <taxon>Actinomycetota</taxon>
        <taxon>Actinomycetes</taxon>
        <taxon>Micromonosporales</taxon>
        <taxon>Micromonosporaceae</taxon>
        <taxon>Paractinoplanes</taxon>
    </lineage>
</organism>
<evidence type="ECO:0000259" key="1">
    <source>
        <dbReference type="Pfam" id="PF13360"/>
    </source>
</evidence>
<dbReference type="Gene3D" id="2.130.10.10">
    <property type="entry name" value="YVTN repeat-like/Quinoprotein amine dehydrogenase"/>
    <property type="match status" value="1"/>
</dbReference>